<name>A0A937RN97_9ACTN</name>
<dbReference type="RefSeq" id="WP_203002515.1">
    <property type="nucleotide sequence ID" value="NZ_JADWYU010000173.1"/>
</dbReference>
<evidence type="ECO:0000313" key="1">
    <source>
        <dbReference type="EMBL" id="MBL7630414.1"/>
    </source>
</evidence>
<reference evidence="1" key="1">
    <citation type="submission" date="2020-12" db="EMBL/GenBank/DDBJ databases">
        <title>Genomic characterization of non-nitrogen-fixing Frankia strains.</title>
        <authorList>
            <person name="Carlos-Shanley C."/>
            <person name="Guerra T."/>
            <person name="Hahn D."/>
        </authorList>
    </citation>
    <scope>NUCLEOTIDE SEQUENCE</scope>
    <source>
        <strain evidence="1">CN6</strain>
    </source>
</reference>
<accession>A0A937RN97</accession>
<comment type="caution">
    <text evidence="1">The sequence shown here is derived from an EMBL/GenBank/DDBJ whole genome shotgun (WGS) entry which is preliminary data.</text>
</comment>
<organism evidence="1 2">
    <name type="scientific">Frankia nepalensis</name>
    <dbReference type="NCBI Taxonomy" id="1836974"/>
    <lineage>
        <taxon>Bacteria</taxon>
        <taxon>Bacillati</taxon>
        <taxon>Actinomycetota</taxon>
        <taxon>Actinomycetes</taxon>
        <taxon>Frankiales</taxon>
        <taxon>Frankiaceae</taxon>
        <taxon>Frankia</taxon>
    </lineage>
</organism>
<sequence length="169" mass="18050">MTAVTITMGDRDDSRPVTVDVPVLSPPDGDSVVLARSPWARNRNDGGPGPLAVVWLHRAYLVRFALCFATECPQVETVVIWPLGVPPELSAAAFTVGRALGARRPAGGAPLITCPVRPPMRRTRPALQHKVTADVNRQTFELIVWELVVPAAVHPAVAAARSAVTRIAA</sequence>
<dbReference type="EMBL" id="JAEACQ010000248">
    <property type="protein sequence ID" value="MBL7630414.1"/>
    <property type="molecule type" value="Genomic_DNA"/>
</dbReference>
<dbReference type="Proteomes" id="UP000604475">
    <property type="component" value="Unassembled WGS sequence"/>
</dbReference>
<proteinExistence type="predicted"/>
<dbReference type="AlphaFoldDB" id="A0A937RN97"/>
<gene>
    <name evidence="1" type="ORF">I7412_25285</name>
</gene>
<keyword evidence="2" id="KW-1185">Reference proteome</keyword>
<evidence type="ECO:0000313" key="2">
    <source>
        <dbReference type="Proteomes" id="UP000604475"/>
    </source>
</evidence>
<protein>
    <submittedName>
        <fullName evidence="1">Uncharacterized protein</fullName>
    </submittedName>
</protein>